<dbReference type="Pfam" id="PF00754">
    <property type="entry name" value="F5_F8_type_C"/>
    <property type="match status" value="1"/>
</dbReference>
<dbReference type="InterPro" id="IPR053320">
    <property type="entry name" value="Protein_DD3-3_O-glyco"/>
</dbReference>
<dbReference type="PROSITE" id="PS01285">
    <property type="entry name" value="FA58C_1"/>
    <property type="match status" value="1"/>
</dbReference>
<sequence>MFADDTSITHSSSTIHELIVASGVFAWANLNDMALNTSKAKCILITTQQKFHRLNDHSLDVIINGKLIEQRSTHNFALSRSAQQSALKEIYSCVSSAYRWYSESEAIFGASGIKPVVNDKLNILVIVVKKPADESASKALVPTMKSIFVWACLITVLFQPGVSDIYLHCPPGSNNRLSGEGAAVTNANRLFDSQNNGNAGYNVGDKLGSKKTPLPETDQLPQEFYMSGFNDKAKTEVEIMWTNQHGTGKKADHFVESQVILQYMCQEFPDGEAPLANINTQFEYHTIRNGGTSSTQTFRANQKESSDVKLTLGLHEPYNYYQSYLRRERNKGLFTADQKLAGDSPIYTRQNKAGTRRGYEVPEERDYYPYWGPSPWKDIAIMVSDGKTFDLMKRHVNSSQYGYKYLCIMRGKSSDQCPKKNDGLPGEKCVAKYLTAEACKKAGGKWTPFITNVMERTRGVLSTCHGIDGMKLKRGVPYEPHKVAQGGDLLEQYVLVQKPPEVLYAPSTYINHNGVGRDGKFTSYKWKVPLFPSNVTQRCVLRIRYNITSDDVPREFDASDNDKVKNNPKTKATDGQTELQLALNTAQVGRTFQDRTHVFLLKPRSVLSEKYQKSTIKYIHGIGKRGNIVQAYPSMEYRFFPELLRVTTDDVVCFVWSGSNHNPRGRAGQGTDQTDRTNVCWVEEGCSSLKPPTCSSLLLDVVDHVNKFDSDKLNLHLNKGCYTGSASLNAELNNAPASCNPPCFRIMLPGEYCYMGTRNNNFSNRRHMGKIIVTQGTEPPLITYHKGNTLRNYLLERSSEGQVTTKCMSPCSNPLGMEKGSITNAQITASTQHHSPYRSYHARLNSNHGSWIPRTNNSHQWLQVDLGKKTEVTGIKTQGRYNAHQWVTSYRVSYSNDGSTFQIYKENNKVKIFQANRNRHTVVLNILNPAIHARYIRILPYTWYSHISMRIELLGCPAHIFFCFLLIVPRTAFPVFCDMDAGGWTMVFKAVGGVDKNVYEVYKSDQTSSEDKVEALDVTNKYRDHYKNRIVLAWQAFDASEARVSLCKGGNSTVELKFSAKRTDNQN</sequence>
<dbReference type="Gene3D" id="2.60.120.260">
    <property type="entry name" value="Galactose-binding domain-like"/>
    <property type="match status" value="1"/>
</dbReference>
<reference evidence="2 3" key="1">
    <citation type="submission" date="2022-05" db="EMBL/GenBank/DDBJ databases">
        <authorList>
            <consortium name="Genoscope - CEA"/>
            <person name="William W."/>
        </authorList>
    </citation>
    <scope>NUCLEOTIDE SEQUENCE [LARGE SCALE GENOMIC DNA]</scope>
</reference>
<comment type="caution">
    <text evidence="2">The sequence shown here is derived from an EMBL/GenBank/DDBJ whole genome shotgun (WGS) entry which is preliminary data.</text>
</comment>
<evidence type="ECO:0000313" key="3">
    <source>
        <dbReference type="Proteomes" id="UP001159427"/>
    </source>
</evidence>
<dbReference type="PROSITE" id="PS50022">
    <property type="entry name" value="FA58C_3"/>
    <property type="match status" value="1"/>
</dbReference>
<dbReference type="EMBL" id="CALNXI010000828">
    <property type="protein sequence ID" value="CAH3141937.1"/>
    <property type="molecule type" value="Genomic_DNA"/>
</dbReference>
<accession>A0ABN8PE99</accession>
<dbReference type="InterPro" id="IPR008979">
    <property type="entry name" value="Galactose-bd-like_sf"/>
</dbReference>
<gene>
    <name evidence="2" type="ORF">PEVE_00042342</name>
</gene>
<dbReference type="SMART" id="SM00231">
    <property type="entry name" value="FA58C"/>
    <property type="match status" value="1"/>
</dbReference>
<evidence type="ECO:0000259" key="1">
    <source>
        <dbReference type="PROSITE" id="PS50022"/>
    </source>
</evidence>
<keyword evidence="3" id="KW-1185">Reference proteome</keyword>
<dbReference type="InterPro" id="IPR000421">
    <property type="entry name" value="FA58C"/>
</dbReference>
<dbReference type="SUPFAM" id="SSF49785">
    <property type="entry name" value="Galactose-binding domain-like"/>
    <property type="match status" value="1"/>
</dbReference>
<feature type="domain" description="F5/8 type C" evidence="1">
    <location>
        <begin position="811"/>
        <end position="956"/>
    </location>
</feature>
<proteinExistence type="predicted"/>
<dbReference type="PROSITE" id="PS01286">
    <property type="entry name" value="FA58C_2"/>
    <property type="match status" value="1"/>
</dbReference>
<dbReference type="Proteomes" id="UP001159427">
    <property type="component" value="Unassembled WGS sequence"/>
</dbReference>
<dbReference type="CDD" id="cd00057">
    <property type="entry name" value="FA58C"/>
    <property type="match status" value="1"/>
</dbReference>
<dbReference type="PANTHER" id="PTHR35170">
    <property type="entry name" value="PROTEIN DD3-3"/>
    <property type="match status" value="1"/>
</dbReference>
<evidence type="ECO:0000313" key="2">
    <source>
        <dbReference type="EMBL" id="CAH3141937.1"/>
    </source>
</evidence>
<name>A0ABN8PE99_9CNID</name>
<dbReference type="PANTHER" id="PTHR35170:SF2">
    <property type="entry name" value="PROTEIN DD3-3"/>
    <property type="match status" value="1"/>
</dbReference>
<organism evidence="2 3">
    <name type="scientific">Porites evermanni</name>
    <dbReference type="NCBI Taxonomy" id="104178"/>
    <lineage>
        <taxon>Eukaryota</taxon>
        <taxon>Metazoa</taxon>
        <taxon>Cnidaria</taxon>
        <taxon>Anthozoa</taxon>
        <taxon>Hexacorallia</taxon>
        <taxon>Scleractinia</taxon>
        <taxon>Fungiina</taxon>
        <taxon>Poritidae</taxon>
        <taxon>Porites</taxon>
    </lineage>
</organism>
<protein>
    <recommendedName>
        <fullName evidence="1">F5/8 type C domain-containing protein</fullName>
    </recommendedName>
</protein>